<dbReference type="Proteomes" id="UP000075517">
    <property type="component" value="Unassembled WGS sequence"/>
</dbReference>
<proteinExistence type="inferred from homology"/>
<feature type="transmembrane region" description="Helical" evidence="8">
    <location>
        <begin position="151"/>
        <end position="169"/>
    </location>
</feature>
<evidence type="ECO:0000256" key="2">
    <source>
        <dbReference type="ARBA" id="ARBA00007998"/>
    </source>
</evidence>
<evidence type="ECO:0000313" key="10">
    <source>
        <dbReference type="EMBL" id="KYD30991.1"/>
    </source>
</evidence>
<keyword evidence="4" id="KW-0309">Germination</keyword>
<dbReference type="NCBIfam" id="TIGR00912">
    <property type="entry name" value="2A0309"/>
    <property type="match status" value="1"/>
</dbReference>
<feature type="transmembrane region" description="Helical" evidence="8">
    <location>
        <begin position="221"/>
        <end position="242"/>
    </location>
</feature>
<dbReference type="EMBL" id="LQYY01000154">
    <property type="protein sequence ID" value="KYD30991.1"/>
    <property type="molecule type" value="Genomic_DNA"/>
</dbReference>
<dbReference type="PANTHER" id="PTHR34975">
    <property type="entry name" value="SPORE GERMINATION PROTEIN A2"/>
    <property type="match status" value="1"/>
</dbReference>
<evidence type="ECO:0000256" key="3">
    <source>
        <dbReference type="ARBA" id="ARBA00022448"/>
    </source>
</evidence>
<feature type="transmembrane region" description="Helical" evidence="8">
    <location>
        <begin position="126"/>
        <end position="144"/>
    </location>
</feature>
<comment type="caution">
    <text evidence="10">The sequence shown here is derived from an EMBL/GenBank/DDBJ whole genome shotgun (WGS) entry which is preliminary data.</text>
</comment>
<evidence type="ECO:0000256" key="6">
    <source>
        <dbReference type="ARBA" id="ARBA00022989"/>
    </source>
</evidence>
<dbReference type="GO" id="GO:0009847">
    <property type="term" value="P:spore germination"/>
    <property type="evidence" value="ECO:0007669"/>
    <property type="project" value="InterPro"/>
</dbReference>
<evidence type="ECO:0000313" key="11">
    <source>
        <dbReference type="Proteomes" id="UP000075517"/>
    </source>
</evidence>
<gene>
    <name evidence="10" type="ORF">B4114_1403</name>
    <name evidence="9" type="ORF">GS8_1113</name>
</gene>
<feature type="transmembrane region" description="Helical" evidence="8">
    <location>
        <begin position="87"/>
        <end position="106"/>
    </location>
</feature>
<dbReference type="AlphaFoldDB" id="A0A150N2Q0"/>
<feature type="transmembrane region" description="Helical" evidence="8">
    <location>
        <begin position="308"/>
        <end position="327"/>
    </location>
</feature>
<evidence type="ECO:0000256" key="5">
    <source>
        <dbReference type="ARBA" id="ARBA00022692"/>
    </source>
</evidence>
<dbReference type="PANTHER" id="PTHR34975:SF2">
    <property type="entry name" value="SPORE GERMINATION PROTEIN A2"/>
    <property type="match status" value="1"/>
</dbReference>
<feature type="transmembrane region" description="Helical" evidence="8">
    <location>
        <begin position="12"/>
        <end position="34"/>
    </location>
</feature>
<keyword evidence="3" id="KW-0813">Transport</keyword>
<organism evidence="10 11">
    <name type="scientific">Geobacillus stearothermophilus</name>
    <name type="common">Bacillus stearothermophilus</name>
    <dbReference type="NCBI Taxonomy" id="1422"/>
    <lineage>
        <taxon>Bacteria</taxon>
        <taxon>Bacillati</taxon>
        <taxon>Bacillota</taxon>
        <taxon>Bacilli</taxon>
        <taxon>Bacillales</taxon>
        <taxon>Anoxybacillaceae</taxon>
        <taxon>Geobacillus</taxon>
    </lineage>
</organism>
<sequence>MERKGSMMNGQPLSALQLLFMVMLSVGLMNHVIIIPFMLEAAHRDAWIAALGALACLLVWLPLLYFTIRQLNGERLFDWLKARFSSAAAYAMAGVSSAFLLLHSFVTLNDTVTFTTTSYLTATPRWALILVIVAVCFYNSYQGIDSIANTSMIICPFVIVFGFFVMLSTTPHKDYSLLRPTLEHGVGPVLNGMMYAGAGYVEVIVLLFLSHRLPRPFSWKALAAIAVFTAGLSIGPTIGTITEFGPEQATRLRYPAFEQWRMVSLGTYIEHVDFLSVYQWLSGAFIRISLSTALIVELFPIRHPQTRRWVLIVLYLAITLAALAPVSDEQFLHFVKHGVLPASLLFSLALSVVLSGFALLAYRKKKRGVAG</sequence>
<feature type="transmembrane region" description="Helical" evidence="8">
    <location>
        <begin position="277"/>
        <end position="296"/>
    </location>
</feature>
<dbReference type="Pfam" id="PF03845">
    <property type="entry name" value="Spore_permease"/>
    <property type="match status" value="1"/>
</dbReference>
<reference evidence="9 12" key="2">
    <citation type="submission" date="2016-03" db="EMBL/GenBank/DDBJ databases">
        <title>Spore heat resistance.</title>
        <authorList>
            <person name="Boekhorst J."/>
            <person name="Berendsen E.M."/>
            <person name="Wells-Bennik M.H."/>
            <person name="Kuipers O.P."/>
        </authorList>
    </citation>
    <scope>NUCLEOTIDE SEQUENCE [LARGE SCALE GENOMIC DNA]</scope>
    <source>
        <strain evidence="9 12">GS8</strain>
    </source>
</reference>
<accession>A0A150N2Q0</accession>
<feature type="transmembrane region" description="Helical" evidence="8">
    <location>
        <begin position="46"/>
        <end position="66"/>
    </location>
</feature>
<feature type="transmembrane region" description="Helical" evidence="8">
    <location>
        <begin position="189"/>
        <end position="209"/>
    </location>
</feature>
<dbReference type="InterPro" id="IPR004761">
    <property type="entry name" value="Spore_GerAB"/>
</dbReference>
<keyword evidence="12" id="KW-1185">Reference proteome</keyword>
<evidence type="ECO:0000256" key="8">
    <source>
        <dbReference type="SAM" id="Phobius"/>
    </source>
</evidence>
<evidence type="ECO:0000256" key="7">
    <source>
        <dbReference type="ARBA" id="ARBA00023136"/>
    </source>
</evidence>
<dbReference type="EMBL" id="LUCS01000018">
    <property type="protein sequence ID" value="KAF6511537.1"/>
    <property type="molecule type" value="Genomic_DNA"/>
</dbReference>
<dbReference type="PATRIC" id="fig|1422.17.peg.2272"/>
<evidence type="ECO:0000313" key="12">
    <source>
        <dbReference type="Proteomes" id="UP000773850"/>
    </source>
</evidence>
<reference evidence="10 11" key="1">
    <citation type="submission" date="2016-01" db="EMBL/GenBank/DDBJ databases">
        <title>Draft Genome Sequences of Seven Thermophilic Sporeformers Isolated from Foods.</title>
        <authorList>
            <person name="Berendsen E.M."/>
            <person name="Wells-Bennik M.H."/>
            <person name="Krawcyk A.O."/>
            <person name="De Jong A."/>
            <person name="Holsappel S."/>
            <person name="Eijlander R.T."/>
            <person name="Kuipers O.P."/>
        </authorList>
    </citation>
    <scope>NUCLEOTIDE SEQUENCE [LARGE SCALE GENOMIC DNA]</scope>
    <source>
        <strain evidence="10 11">B4114</strain>
    </source>
</reference>
<keyword evidence="7 8" id="KW-0472">Membrane</keyword>
<evidence type="ECO:0000313" key="9">
    <source>
        <dbReference type="EMBL" id="KAF6511537.1"/>
    </source>
</evidence>
<dbReference type="Proteomes" id="UP000773850">
    <property type="component" value="Unassembled WGS sequence"/>
</dbReference>
<keyword evidence="6 8" id="KW-1133">Transmembrane helix</keyword>
<feature type="transmembrane region" description="Helical" evidence="8">
    <location>
        <begin position="339"/>
        <end position="362"/>
    </location>
</feature>
<protein>
    <submittedName>
        <fullName evidence="9">Spore germination protein XB</fullName>
    </submittedName>
</protein>
<keyword evidence="5 8" id="KW-0812">Transmembrane</keyword>
<evidence type="ECO:0000256" key="4">
    <source>
        <dbReference type="ARBA" id="ARBA00022544"/>
    </source>
</evidence>
<dbReference type="GO" id="GO:0016020">
    <property type="term" value="C:membrane"/>
    <property type="evidence" value="ECO:0007669"/>
    <property type="project" value="UniProtKB-SubCell"/>
</dbReference>
<comment type="subcellular location">
    <subcellularLocation>
        <location evidence="1">Membrane</location>
        <topology evidence="1">Multi-pass membrane protein</topology>
    </subcellularLocation>
</comment>
<name>A0A150N2Q0_GEOSE</name>
<evidence type="ECO:0000256" key="1">
    <source>
        <dbReference type="ARBA" id="ARBA00004141"/>
    </source>
</evidence>
<comment type="similarity">
    <text evidence="2">Belongs to the amino acid-polyamine-organocation (APC) superfamily. Spore germination protein (SGP) (TC 2.A.3.9) family.</text>
</comment>